<dbReference type="RefSeq" id="WP_089121895.1">
    <property type="nucleotide sequence ID" value="NZ_BCMI01000031.1"/>
</dbReference>
<name>A0A1Z5IYS5_9LACO</name>
<proteinExistence type="predicted"/>
<dbReference type="EMBL" id="BCMI01000031">
    <property type="protein sequence ID" value="GAX06990.1"/>
    <property type="molecule type" value="Genomic_DNA"/>
</dbReference>
<feature type="chain" id="PRO_5038793318" description="Lipoprotein" evidence="1">
    <location>
        <begin position="21"/>
        <end position="140"/>
    </location>
</feature>
<dbReference type="AlphaFoldDB" id="A0A1Z5IYS5"/>
<sequence length="140" mass="15526" precursor="true">MQKFLKFVIILLFLTFGLTACGQSSQIQKWNDKSSYKTASSATTNYGSKLKFNKAKVLSVAYNADTNDTKYLIKSNGEYFVGSYKGKKEIDKGNILTGFGISIGPGTITDSMEANGMAEEKYDHISVTMMDLDKLFIVKQ</sequence>
<evidence type="ECO:0000313" key="2">
    <source>
        <dbReference type="EMBL" id="GAX06990.1"/>
    </source>
</evidence>
<reference evidence="2 3" key="1">
    <citation type="submission" date="2015-11" db="EMBL/GenBank/DDBJ databases">
        <title>Draft genome sequences of new species of the genus Lactobacillus isolated from orchardgrass silage.</title>
        <authorList>
            <person name="Tohno M."/>
            <person name="Tanizawa Y."/>
            <person name="Arita M."/>
        </authorList>
    </citation>
    <scope>NUCLEOTIDE SEQUENCE [LARGE SCALE GENOMIC DNA]</scope>
    <source>
        <strain evidence="2 3">IWT25</strain>
    </source>
</reference>
<keyword evidence="1" id="KW-0732">Signal</keyword>
<comment type="caution">
    <text evidence="2">The sequence shown here is derived from an EMBL/GenBank/DDBJ whole genome shotgun (WGS) entry which is preliminary data.</text>
</comment>
<dbReference type="PROSITE" id="PS51257">
    <property type="entry name" value="PROKAR_LIPOPROTEIN"/>
    <property type="match status" value="1"/>
</dbReference>
<organism evidence="2 3">
    <name type="scientific">Secundilactobacillus pentosiphilus</name>
    <dbReference type="NCBI Taxonomy" id="1714682"/>
    <lineage>
        <taxon>Bacteria</taxon>
        <taxon>Bacillati</taxon>
        <taxon>Bacillota</taxon>
        <taxon>Bacilli</taxon>
        <taxon>Lactobacillales</taxon>
        <taxon>Lactobacillaceae</taxon>
        <taxon>Secundilactobacillus</taxon>
    </lineage>
</organism>
<accession>A0A1Z5IYS5</accession>
<gene>
    <name evidence="2" type="ORF">IWT25_02338</name>
</gene>
<evidence type="ECO:0008006" key="4">
    <source>
        <dbReference type="Google" id="ProtNLM"/>
    </source>
</evidence>
<feature type="signal peptide" evidence="1">
    <location>
        <begin position="1"/>
        <end position="20"/>
    </location>
</feature>
<dbReference type="Proteomes" id="UP000198414">
    <property type="component" value="Unassembled WGS sequence"/>
</dbReference>
<evidence type="ECO:0000256" key="1">
    <source>
        <dbReference type="SAM" id="SignalP"/>
    </source>
</evidence>
<protein>
    <recommendedName>
        <fullName evidence="4">Lipoprotein</fullName>
    </recommendedName>
</protein>
<evidence type="ECO:0000313" key="3">
    <source>
        <dbReference type="Proteomes" id="UP000198414"/>
    </source>
</evidence>